<dbReference type="FunFam" id="1.10.238.10:FF:000178">
    <property type="entry name" value="Calmodulin-2 A"/>
    <property type="match status" value="1"/>
</dbReference>
<name>W1QBF3_OGAPD</name>
<evidence type="ECO:0000259" key="3">
    <source>
        <dbReference type="PROSITE" id="PS50222"/>
    </source>
</evidence>
<dbReference type="OrthoDB" id="429467at2759"/>
<dbReference type="KEGG" id="opa:HPODL_03961"/>
<evidence type="ECO:0000313" key="5">
    <source>
        <dbReference type="Proteomes" id="UP000008673"/>
    </source>
</evidence>
<dbReference type="AlphaFoldDB" id="W1QBF3"/>
<protein>
    <recommendedName>
        <fullName evidence="3">EF-hand domain-containing protein</fullName>
    </recommendedName>
</protein>
<dbReference type="InterPro" id="IPR018247">
    <property type="entry name" value="EF_Hand_1_Ca_BS"/>
</dbReference>
<feature type="domain" description="EF-hand" evidence="3">
    <location>
        <begin position="14"/>
        <end position="49"/>
    </location>
</feature>
<dbReference type="OMA" id="TAEWSIS"/>
<dbReference type="HOGENOM" id="CLU_061288_9_2_1"/>
<reference evidence="4 5" key="1">
    <citation type="journal article" date="2013" name="BMC Genomics">
        <title>Genome sequence and analysis of methylotrophic yeast Hansenula polymorpha DL1.</title>
        <authorList>
            <person name="Ravin N.V."/>
            <person name="Eldarov M.A."/>
            <person name="Kadnikov V.V."/>
            <person name="Beletsky A.V."/>
            <person name="Schneider J."/>
            <person name="Mardanova E.S."/>
            <person name="Smekalova E.M."/>
            <person name="Zvereva M.I."/>
            <person name="Dontsova O.A."/>
            <person name="Mardanov A.V."/>
            <person name="Skryabin K.G."/>
        </authorList>
    </citation>
    <scope>NUCLEOTIDE SEQUENCE [LARGE SCALE GENOMIC DNA]</scope>
    <source>
        <strain evidence="5">ATCC 26012 / BCRC 20466 / JCM 22074 / NRRL Y-7560 / DL-1</strain>
    </source>
</reference>
<evidence type="ECO:0000313" key="4">
    <source>
        <dbReference type="EMBL" id="ESW98332.1"/>
    </source>
</evidence>
<keyword evidence="5" id="KW-1185">Reference proteome</keyword>
<evidence type="ECO:0000256" key="1">
    <source>
        <dbReference type="ARBA" id="ARBA00022737"/>
    </source>
</evidence>
<accession>W1QBF3</accession>
<dbReference type="Pfam" id="PF13405">
    <property type="entry name" value="EF-hand_6"/>
    <property type="match status" value="1"/>
</dbReference>
<organism evidence="4 5">
    <name type="scientific">Ogataea parapolymorpha (strain ATCC 26012 / BCRC 20466 / JCM 22074 / NRRL Y-7560 / DL-1)</name>
    <name type="common">Yeast</name>
    <name type="synonym">Hansenula polymorpha</name>
    <dbReference type="NCBI Taxonomy" id="871575"/>
    <lineage>
        <taxon>Eukaryota</taxon>
        <taxon>Fungi</taxon>
        <taxon>Dikarya</taxon>
        <taxon>Ascomycota</taxon>
        <taxon>Saccharomycotina</taxon>
        <taxon>Pichiomycetes</taxon>
        <taxon>Pichiales</taxon>
        <taxon>Pichiaceae</taxon>
        <taxon>Ogataea</taxon>
    </lineage>
</organism>
<comment type="caution">
    <text evidence="4">The sequence shown here is derived from an EMBL/GenBank/DDBJ whole genome shotgun (WGS) entry which is preliminary data.</text>
</comment>
<dbReference type="PROSITE" id="PS00018">
    <property type="entry name" value="EF_HAND_1"/>
    <property type="match status" value="1"/>
</dbReference>
<dbReference type="GeneID" id="25773392"/>
<dbReference type="InterPro" id="IPR011992">
    <property type="entry name" value="EF-hand-dom_pair"/>
</dbReference>
<gene>
    <name evidence="4" type="ORF">HPODL_03961</name>
</gene>
<evidence type="ECO:0000256" key="2">
    <source>
        <dbReference type="ARBA" id="ARBA00022837"/>
    </source>
</evidence>
<dbReference type="PROSITE" id="PS50222">
    <property type="entry name" value="EF_HAND_2"/>
    <property type="match status" value="1"/>
</dbReference>
<dbReference type="EMBL" id="AEOI02000008">
    <property type="protein sequence ID" value="ESW98332.1"/>
    <property type="molecule type" value="Genomic_DNA"/>
</dbReference>
<dbReference type="PANTHER" id="PTHR23049">
    <property type="entry name" value="MYOSIN REGULATORY LIGHT CHAIN 2"/>
    <property type="match status" value="1"/>
</dbReference>
<dbReference type="InterPro" id="IPR050403">
    <property type="entry name" value="Myosin_RLC"/>
</dbReference>
<proteinExistence type="predicted"/>
<keyword evidence="1" id="KW-0677">Repeat</keyword>
<keyword evidence="2" id="KW-0106">Calcium</keyword>
<dbReference type="SUPFAM" id="SSF47473">
    <property type="entry name" value="EF-hand"/>
    <property type="match status" value="1"/>
</dbReference>
<dbReference type="eggNOG" id="KOG0027">
    <property type="taxonomic scope" value="Eukaryota"/>
</dbReference>
<sequence length="158" mass="17571">MSTAEWSISALSREQVAHWKGVFDIIDQDHDGKITEEDIKNTYSSLGLKDEGEAQKMMAEAGSHGLVFNGFLRLMGSKYGDFSDRSELEQVFATFKDDSKTVNAAELNEHLTSVSRTNQDIQLSKEDINKVLKAFSKKSDLTGKTAFAADKFIDTVSH</sequence>
<dbReference type="Gene3D" id="1.10.238.10">
    <property type="entry name" value="EF-hand"/>
    <property type="match status" value="1"/>
</dbReference>
<dbReference type="STRING" id="871575.W1QBF3"/>
<dbReference type="RefSeq" id="XP_013934215.1">
    <property type="nucleotide sequence ID" value="XM_014078740.1"/>
</dbReference>
<dbReference type="Proteomes" id="UP000008673">
    <property type="component" value="Unassembled WGS sequence"/>
</dbReference>
<dbReference type="GO" id="GO:0005509">
    <property type="term" value="F:calcium ion binding"/>
    <property type="evidence" value="ECO:0007669"/>
    <property type="project" value="InterPro"/>
</dbReference>
<dbReference type="InterPro" id="IPR002048">
    <property type="entry name" value="EF_hand_dom"/>
</dbReference>
<dbReference type="GO" id="GO:0043226">
    <property type="term" value="C:organelle"/>
    <property type="evidence" value="ECO:0007669"/>
    <property type="project" value="UniProtKB-ARBA"/>
</dbReference>